<reference evidence="2 3" key="1">
    <citation type="submission" date="2019-05" db="EMBL/GenBank/DDBJ databases">
        <title>Another draft genome of Portunus trituberculatus and its Hox gene families provides insights of decapod evolution.</title>
        <authorList>
            <person name="Jeong J.-H."/>
            <person name="Song I."/>
            <person name="Kim S."/>
            <person name="Choi T."/>
            <person name="Kim D."/>
            <person name="Ryu S."/>
            <person name="Kim W."/>
        </authorList>
    </citation>
    <scope>NUCLEOTIDE SEQUENCE [LARGE SCALE GENOMIC DNA]</scope>
    <source>
        <tissue evidence="2">Muscle</tissue>
    </source>
</reference>
<gene>
    <name evidence="2" type="ORF">E2C01_011890</name>
</gene>
<dbReference type="AlphaFoldDB" id="A0A5B7DCE3"/>
<name>A0A5B7DCE3_PORTR</name>
<evidence type="ECO:0000256" key="1">
    <source>
        <dbReference type="SAM" id="MobiDB-lite"/>
    </source>
</evidence>
<proteinExistence type="predicted"/>
<sequence length="246" mass="27717">MSHQAAAEGSGRLRASPAPQRPPGAKVPEPAAGEIDCYHCNNNVEYYAKRKKPSLPHGGGCVNVNGKEAEARLYHLLLTTIAATLRTTLYLDSIEKNYANMIHVPIFYSIMKHSNLQAMIRNKATKMMTMDIKVFRCLPERGKPGVVWWHSGTEIQDRQGKGFLVCLEPRFHSTWHTSSDDTKEEVMAETKDNLISLSYLDYLLCNLLDWLINNYLFVSGSRLLDNTLIDLWRHSSLGTSGCYSLL</sequence>
<keyword evidence="3" id="KW-1185">Reference proteome</keyword>
<organism evidence="2 3">
    <name type="scientific">Portunus trituberculatus</name>
    <name type="common">Swimming crab</name>
    <name type="synonym">Neptunus trituberculatus</name>
    <dbReference type="NCBI Taxonomy" id="210409"/>
    <lineage>
        <taxon>Eukaryota</taxon>
        <taxon>Metazoa</taxon>
        <taxon>Ecdysozoa</taxon>
        <taxon>Arthropoda</taxon>
        <taxon>Crustacea</taxon>
        <taxon>Multicrustacea</taxon>
        <taxon>Malacostraca</taxon>
        <taxon>Eumalacostraca</taxon>
        <taxon>Eucarida</taxon>
        <taxon>Decapoda</taxon>
        <taxon>Pleocyemata</taxon>
        <taxon>Brachyura</taxon>
        <taxon>Eubrachyura</taxon>
        <taxon>Portunoidea</taxon>
        <taxon>Portunidae</taxon>
        <taxon>Portuninae</taxon>
        <taxon>Portunus</taxon>
    </lineage>
</organism>
<evidence type="ECO:0000313" key="3">
    <source>
        <dbReference type="Proteomes" id="UP000324222"/>
    </source>
</evidence>
<accession>A0A5B7DCE3</accession>
<feature type="region of interest" description="Disordered" evidence="1">
    <location>
        <begin position="1"/>
        <end position="28"/>
    </location>
</feature>
<protein>
    <submittedName>
        <fullName evidence="2">Uncharacterized protein</fullName>
    </submittedName>
</protein>
<comment type="caution">
    <text evidence="2">The sequence shown here is derived from an EMBL/GenBank/DDBJ whole genome shotgun (WGS) entry which is preliminary data.</text>
</comment>
<dbReference type="Proteomes" id="UP000324222">
    <property type="component" value="Unassembled WGS sequence"/>
</dbReference>
<evidence type="ECO:0000313" key="2">
    <source>
        <dbReference type="EMBL" id="MPC18990.1"/>
    </source>
</evidence>
<dbReference type="EMBL" id="VSRR010000728">
    <property type="protein sequence ID" value="MPC18990.1"/>
    <property type="molecule type" value="Genomic_DNA"/>
</dbReference>